<keyword evidence="3" id="KW-1185">Reference proteome</keyword>
<name>A0ABD0JRS7_9CAEN</name>
<keyword evidence="1" id="KW-0812">Transmembrane</keyword>
<proteinExistence type="predicted"/>
<evidence type="ECO:0000313" key="2">
    <source>
        <dbReference type="EMBL" id="KAK7477596.1"/>
    </source>
</evidence>
<protein>
    <submittedName>
        <fullName evidence="2">Uncharacterized protein</fullName>
    </submittedName>
</protein>
<comment type="caution">
    <text evidence="2">The sequence shown here is derived from an EMBL/GenBank/DDBJ whole genome shotgun (WGS) entry which is preliminary data.</text>
</comment>
<accession>A0ABD0JRS7</accession>
<sequence length="416" mass="47508">MPRLRRYLLAVTVACTLSYILITWIRFWEAPVKKKLNGADTGRFMASDIVFQSLSNKPYVPRERTDRDEDSKRRFPDGKMRKSLVKAQNFPDQDALGSNNSTVTNLGNLVKMSQQKYLIYVCDSVRSCGGWGDRQRGLVSTFVLANVTNRTFGIVMTKPCNLTTFYVPNEVNWVIPPRDLVNKSSVRIDDMDSRSQITGKLSKIDFNSNYSADVVYIRTNGEFILGLKRNKLYANKLPAWSSKSLSETFRRGWRIMMKPSEHLQEHLDNFMTSIPRPLVCAHVRMGRSSTIKMDSEVRGNISDLPVLWEFLDRYVKNGSHIFLATDSNEVRNLTRARFQTRLHDTGGRIMHVDKQAFLPRACEGFESALLDQLILTKCDVLVTSKSIFSQRAAYLRGSSENLFRFVSGKISKIQIG</sequence>
<dbReference type="AlphaFoldDB" id="A0ABD0JRS7"/>
<reference evidence="2 3" key="1">
    <citation type="journal article" date="2023" name="Sci. Data">
        <title>Genome assembly of the Korean intertidal mud-creeper Batillaria attramentaria.</title>
        <authorList>
            <person name="Patra A.K."/>
            <person name="Ho P.T."/>
            <person name="Jun S."/>
            <person name="Lee S.J."/>
            <person name="Kim Y."/>
            <person name="Won Y.J."/>
        </authorList>
    </citation>
    <scope>NUCLEOTIDE SEQUENCE [LARGE SCALE GENOMIC DNA]</scope>
    <source>
        <strain evidence="2">Wonlab-2016</strain>
    </source>
</reference>
<dbReference type="Proteomes" id="UP001519460">
    <property type="component" value="Unassembled WGS sequence"/>
</dbReference>
<feature type="transmembrane region" description="Helical" evidence="1">
    <location>
        <begin position="7"/>
        <end position="28"/>
    </location>
</feature>
<evidence type="ECO:0000256" key="1">
    <source>
        <dbReference type="SAM" id="Phobius"/>
    </source>
</evidence>
<keyword evidence="1" id="KW-0472">Membrane</keyword>
<dbReference type="Gene3D" id="3.40.50.11350">
    <property type="match status" value="1"/>
</dbReference>
<gene>
    <name evidence="2" type="ORF">BaRGS_00031144</name>
</gene>
<organism evidence="2 3">
    <name type="scientific">Batillaria attramentaria</name>
    <dbReference type="NCBI Taxonomy" id="370345"/>
    <lineage>
        <taxon>Eukaryota</taxon>
        <taxon>Metazoa</taxon>
        <taxon>Spiralia</taxon>
        <taxon>Lophotrochozoa</taxon>
        <taxon>Mollusca</taxon>
        <taxon>Gastropoda</taxon>
        <taxon>Caenogastropoda</taxon>
        <taxon>Sorbeoconcha</taxon>
        <taxon>Cerithioidea</taxon>
        <taxon>Batillariidae</taxon>
        <taxon>Batillaria</taxon>
    </lineage>
</organism>
<dbReference type="EMBL" id="JACVVK020000345">
    <property type="protein sequence ID" value="KAK7477596.1"/>
    <property type="molecule type" value="Genomic_DNA"/>
</dbReference>
<keyword evidence="1" id="KW-1133">Transmembrane helix</keyword>
<evidence type="ECO:0000313" key="3">
    <source>
        <dbReference type="Proteomes" id="UP001519460"/>
    </source>
</evidence>